<accession>A0ABS4VPL5</accession>
<evidence type="ECO:0000256" key="1">
    <source>
        <dbReference type="SAM" id="MobiDB-lite"/>
    </source>
</evidence>
<sequence length="252" mass="27263">MWSRKVIASVADQGLRSSRPSGGSGACLATLCESRRVFTAWVRAEDSTATHLRTVGAPRPAASMSEISRDTWLWVSRSSRIAPSAGIRSPSMYSEYVWRVFGLRSWRLSCRNVRSQSATSSESFTVTPWPCRDRTSSSAAVAALRVDQRWRRMVLRRPSRDGRSTANPHRPCLPSAASCGHRLPSSLPCASRQGHRHVGGTAEQGVIPEGRLVGHRSHGRDGSVAARAAGWCQPTAAGGQSAGRPPPREPVA</sequence>
<reference evidence="2 3" key="1">
    <citation type="submission" date="2021-03" db="EMBL/GenBank/DDBJ databases">
        <title>Sequencing the genomes of 1000 actinobacteria strains.</title>
        <authorList>
            <person name="Klenk H.-P."/>
        </authorList>
    </citation>
    <scope>NUCLEOTIDE SEQUENCE [LARGE SCALE GENOMIC DNA]</scope>
    <source>
        <strain evidence="2 3">DSM 45256</strain>
    </source>
</reference>
<dbReference type="EMBL" id="JAGINU010000001">
    <property type="protein sequence ID" value="MBP2365868.1"/>
    <property type="molecule type" value="Genomic_DNA"/>
</dbReference>
<organism evidence="2 3">
    <name type="scientific">Pseudonocardia parietis</name>
    <dbReference type="NCBI Taxonomy" id="570936"/>
    <lineage>
        <taxon>Bacteria</taxon>
        <taxon>Bacillati</taxon>
        <taxon>Actinomycetota</taxon>
        <taxon>Actinomycetes</taxon>
        <taxon>Pseudonocardiales</taxon>
        <taxon>Pseudonocardiaceae</taxon>
        <taxon>Pseudonocardia</taxon>
    </lineage>
</organism>
<feature type="region of interest" description="Disordered" evidence="1">
    <location>
        <begin position="155"/>
        <end position="252"/>
    </location>
</feature>
<evidence type="ECO:0000313" key="2">
    <source>
        <dbReference type="EMBL" id="MBP2365868.1"/>
    </source>
</evidence>
<proteinExistence type="predicted"/>
<dbReference type="Proteomes" id="UP001519295">
    <property type="component" value="Unassembled WGS sequence"/>
</dbReference>
<name>A0ABS4VPL5_9PSEU</name>
<evidence type="ECO:0000313" key="3">
    <source>
        <dbReference type="Proteomes" id="UP001519295"/>
    </source>
</evidence>
<protein>
    <submittedName>
        <fullName evidence="2">Uncharacterized protein</fullName>
    </submittedName>
</protein>
<keyword evidence="3" id="KW-1185">Reference proteome</keyword>
<comment type="caution">
    <text evidence="2">The sequence shown here is derived from an EMBL/GenBank/DDBJ whole genome shotgun (WGS) entry which is preliminary data.</text>
</comment>
<gene>
    <name evidence="2" type="ORF">JOF36_001564</name>
</gene>